<dbReference type="AlphaFoldDB" id="A0A418XQZ9"/>
<protein>
    <submittedName>
        <fullName evidence="3">Alpha/beta hydrolase</fullName>
    </submittedName>
</protein>
<feature type="chain" id="PRO_5019031330" evidence="1">
    <location>
        <begin position="20"/>
        <end position="309"/>
    </location>
</feature>
<proteinExistence type="predicted"/>
<dbReference type="Gene3D" id="3.40.50.1820">
    <property type="entry name" value="alpha/beta hydrolase"/>
    <property type="match status" value="1"/>
</dbReference>
<dbReference type="Pfam" id="PF12697">
    <property type="entry name" value="Abhydrolase_6"/>
    <property type="match status" value="1"/>
</dbReference>
<reference evidence="3 4" key="1">
    <citation type="submission" date="2018-09" db="EMBL/GenBank/DDBJ databases">
        <authorList>
            <person name="Zhu H."/>
        </authorList>
    </citation>
    <scope>NUCLEOTIDE SEQUENCE [LARGE SCALE GENOMIC DNA]</scope>
    <source>
        <strain evidence="3 4">K1S02-61</strain>
    </source>
</reference>
<keyword evidence="1" id="KW-0732">Signal</keyword>
<dbReference type="InterPro" id="IPR050228">
    <property type="entry name" value="Carboxylesterase_BioH"/>
</dbReference>
<dbReference type="GO" id="GO:0016787">
    <property type="term" value="F:hydrolase activity"/>
    <property type="evidence" value="ECO:0007669"/>
    <property type="project" value="UniProtKB-KW"/>
</dbReference>
<evidence type="ECO:0000313" key="3">
    <source>
        <dbReference type="EMBL" id="RJG14900.1"/>
    </source>
</evidence>
<accession>A0A418XQZ9</accession>
<dbReference type="EMBL" id="QYUP01000123">
    <property type="protein sequence ID" value="RJG14900.1"/>
    <property type="molecule type" value="Genomic_DNA"/>
</dbReference>
<keyword evidence="3" id="KW-0378">Hydrolase</keyword>
<dbReference type="OrthoDB" id="5380819at2"/>
<gene>
    <name evidence="3" type="ORF">D3872_15930</name>
</gene>
<feature type="domain" description="AB hydrolase-1" evidence="2">
    <location>
        <begin position="57"/>
        <end position="300"/>
    </location>
</feature>
<dbReference type="Proteomes" id="UP000284006">
    <property type="component" value="Unassembled WGS sequence"/>
</dbReference>
<dbReference type="RefSeq" id="WP_119811730.1">
    <property type="nucleotide sequence ID" value="NZ_QYUP01000123.1"/>
</dbReference>
<organism evidence="3 4">
    <name type="scientific">Massilia cavernae</name>
    <dbReference type="NCBI Taxonomy" id="2320864"/>
    <lineage>
        <taxon>Bacteria</taxon>
        <taxon>Pseudomonadati</taxon>
        <taxon>Pseudomonadota</taxon>
        <taxon>Betaproteobacteria</taxon>
        <taxon>Burkholderiales</taxon>
        <taxon>Oxalobacteraceae</taxon>
        <taxon>Telluria group</taxon>
        <taxon>Massilia</taxon>
    </lineage>
</organism>
<comment type="caution">
    <text evidence="3">The sequence shown here is derived from an EMBL/GenBank/DDBJ whole genome shotgun (WGS) entry which is preliminary data.</text>
</comment>
<evidence type="ECO:0000259" key="2">
    <source>
        <dbReference type="Pfam" id="PF12697"/>
    </source>
</evidence>
<dbReference type="SUPFAM" id="SSF53474">
    <property type="entry name" value="alpha/beta-Hydrolases"/>
    <property type="match status" value="1"/>
</dbReference>
<dbReference type="InterPro" id="IPR029058">
    <property type="entry name" value="AB_hydrolase_fold"/>
</dbReference>
<dbReference type="PANTHER" id="PTHR43194">
    <property type="entry name" value="HYDROLASE ALPHA/BETA FOLD FAMILY"/>
    <property type="match status" value="1"/>
</dbReference>
<keyword evidence="4" id="KW-1185">Reference proteome</keyword>
<dbReference type="PANTHER" id="PTHR43194:SF2">
    <property type="entry name" value="PEROXISOMAL MEMBRANE PROTEIN LPX1"/>
    <property type="match status" value="1"/>
</dbReference>
<evidence type="ECO:0000256" key="1">
    <source>
        <dbReference type="SAM" id="SignalP"/>
    </source>
</evidence>
<name>A0A418XQZ9_9BURK</name>
<evidence type="ECO:0000313" key="4">
    <source>
        <dbReference type="Proteomes" id="UP000284006"/>
    </source>
</evidence>
<sequence>MKRASLILALLLAAAPAFAGAQAQPPVNRFAATEVAQERFDVGVLQVERHGQRGRPLILVPGVAGGAWVWQDTIRKFRGSHSVYVVTLPGFDGRARVPGNMMEAVQQSLRDLVTSRQLAKPVLVGHGLGGMIALAVAQDLPGLVGGVVSIDGLPVVAGTEELPPEQRAQLADGIVRRTSGLTPEQYAAQQQQYLRGAGVLDMGRADELAKLSSRSDPEAAVQYTAARTAADLRPGLSKITAPVMVIAPYFELDEADPNATLASKVAYYRELMTGTPKLDIMGMSGSRHYVMIDQPERFTDVLRGFLNSL</sequence>
<dbReference type="InterPro" id="IPR000073">
    <property type="entry name" value="AB_hydrolase_1"/>
</dbReference>
<feature type="signal peptide" evidence="1">
    <location>
        <begin position="1"/>
        <end position="19"/>
    </location>
</feature>